<dbReference type="NCBIfam" id="NF040560">
    <property type="entry name" value="CAS_Csx15"/>
    <property type="match status" value="1"/>
</dbReference>
<gene>
    <name evidence="1" type="ORF">DEQ80_10415</name>
</gene>
<reference evidence="1 2" key="1">
    <citation type="journal article" date="2018" name="Nat. Biotechnol.">
        <title>A standardized bacterial taxonomy based on genome phylogeny substantially revises the tree of life.</title>
        <authorList>
            <person name="Parks D.H."/>
            <person name="Chuvochina M."/>
            <person name="Waite D.W."/>
            <person name="Rinke C."/>
            <person name="Skarshewski A."/>
            <person name="Chaumeil P.A."/>
            <person name="Hugenholtz P."/>
        </authorList>
    </citation>
    <scope>NUCLEOTIDE SEQUENCE [LARGE SCALE GENOMIC DNA]</scope>
    <source>
        <strain evidence="1">UBA8781</strain>
    </source>
</reference>
<dbReference type="Proteomes" id="UP000264141">
    <property type="component" value="Unassembled WGS sequence"/>
</dbReference>
<dbReference type="CDD" id="cd09766">
    <property type="entry name" value="Csx15_I-U"/>
    <property type="match status" value="1"/>
</dbReference>
<protein>
    <submittedName>
        <fullName evidence="1">Uncharacterized protein</fullName>
    </submittedName>
</protein>
<sequence>MILLNFSHPLTQTQLEEIERLTGQAVTEQVDLPVQFEHGTPFLPQLQALMEKLTVAPARLQTEPVLVNLPSLNFIAALVLAELHGRMGYFPPVLRLRPVQGSLPLRYEVAEVLNLQEVREAARRKRY</sequence>
<name>A0A3D1JI55_9CHLR</name>
<dbReference type="OrthoDB" id="597445at2"/>
<dbReference type="EMBL" id="DPBP01000041">
    <property type="protein sequence ID" value="HCE18261.1"/>
    <property type="molecule type" value="Genomic_DNA"/>
</dbReference>
<evidence type="ECO:0000313" key="2">
    <source>
        <dbReference type="Proteomes" id="UP000264141"/>
    </source>
</evidence>
<comment type="caution">
    <text evidence="1">The sequence shown here is derived from an EMBL/GenBank/DDBJ whole genome shotgun (WGS) entry which is preliminary data.</text>
</comment>
<dbReference type="AlphaFoldDB" id="A0A3D1JI55"/>
<proteinExistence type="predicted"/>
<accession>A0A3D1JI55</accession>
<dbReference type="RefSeq" id="WP_062188871.1">
    <property type="nucleotide sequence ID" value="NZ_DF967965.1"/>
</dbReference>
<dbReference type="STRING" id="229919.GCA_001050195_00207"/>
<organism evidence="1 2">
    <name type="scientific">Anaerolinea thermolimosa</name>
    <dbReference type="NCBI Taxonomy" id="229919"/>
    <lineage>
        <taxon>Bacteria</taxon>
        <taxon>Bacillati</taxon>
        <taxon>Chloroflexota</taxon>
        <taxon>Anaerolineae</taxon>
        <taxon>Anaerolineales</taxon>
        <taxon>Anaerolineaceae</taxon>
        <taxon>Anaerolinea</taxon>
    </lineage>
</organism>
<evidence type="ECO:0000313" key="1">
    <source>
        <dbReference type="EMBL" id="HCE18261.1"/>
    </source>
</evidence>